<gene>
    <name evidence="9" type="ORF">CH360_03650</name>
    <name evidence="10" type="ORF">CH373_06790</name>
</gene>
<evidence type="ECO:0000256" key="8">
    <source>
        <dbReference type="SAM" id="Phobius"/>
    </source>
</evidence>
<keyword evidence="4 7" id="KW-0812">Transmembrane</keyword>
<dbReference type="Proteomes" id="UP000231962">
    <property type="component" value="Unassembled WGS sequence"/>
</dbReference>
<evidence type="ECO:0000313" key="9">
    <source>
        <dbReference type="EMBL" id="PJZ70642.1"/>
    </source>
</evidence>
<evidence type="ECO:0000256" key="1">
    <source>
        <dbReference type="ARBA" id="ARBA00004162"/>
    </source>
</evidence>
<dbReference type="EMBL" id="NPDY01000002">
    <property type="protein sequence ID" value="PJZ70642.1"/>
    <property type="molecule type" value="Genomic_DNA"/>
</dbReference>
<dbReference type="OrthoDB" id="330013at2"/>
<keyword evidence="11" id="KW-1185">Reference proteome</keyword>
<evidence type="ECO:0000256" key="3">
    <source>
        <dbReference type="ARBA" id="ARBA00022475"/>
    </source>
</evidence>
<organism evidence="10 12">
    <name type="scientific">Leptospira perolatii</name>
    <dbReference type="NCBI Taxonomy" id="2023191"/>
    <lineage>
        <taxon>Bacteria</taxon>
        <taxon>Pseudomonadati</taxon>
        <taxon>Spirochaetota</taxon>
        <taxon>Spirochaetia</taxon>
        <taxon>Leptospirales</taxon>
        <taxon>Leptospiraceae</taxon>
        <taxon>Leptospira</taxon>
    </lineage>
</organism>
<protein>
    <submittedName>
        <fullName evidence="10">Biopolymer transporter ExbD</fullName>
    </submittedName>
</protein>
<reference evidence="11 12" key="1">
    <citation type="submission" date="2017-07" db="EMBL/GenBank/DDBJ databases">
        <title>Leptospira spp. isolated from tropical soils.</title>
        <authorList>
            <person name="Thibeaux R."/>
            <person name="Iraola G."/>
            <person name="Ferres I."/>
            <person name="Bierque E."/>
            <person name="Girault D."/>
            <person name="Soupe-Gilbert M.-E."/>
            <person name="Picardeau M."/>
            <person name="Goarant C."/>
        </authorList>
    </citation>
    <scope>NUCLEOTIDE SEQUENCE [LARGE SCALE GENOMIC DNA]</scope>
    <source>
        <strain evidence="10 12">FH1-B-B1</strain>
        <strain evidence="9 11">FH1-B-C1</strain>
    </source>
</reference>
<keyword evidence="7" id="KW-0813">Transport</keyword>
<keyword evidence="6 8" id="KW-0472">Membrane</keyword>
<comment type="similarity">
    <text evidence="2 7">Belongs to the ExbD/TolR family.</text>
</comment>
<dbReference type="AlphaFoldDB" id="A0A2M9ZPJ5"/>
<proteinExistence type="inferred from homology"/>
<evidence type="ECO:0000256" key="7">
    <source>
        <dbReference type="RuleBase" id="RU003879"/>
    </source>
</evidence>
<dbReference type="RefSeq" id="WP_100712649.1">
    <property type="nucleotide sequence ID" value="NZ_NPDY01000002.1"/>
</dbReference>
<evidence type="ECO:0000256" key="6">
    <source>
        <dbReference type="ARBA" id="ARBA00023136"/>
    </source>
</evidence>
<keyword evidence="5 8" id="KW-1133">Transmembrane helix</keyword>
<dbReference type="GO" id="GO:0015031">
    <property type="term" value="P:protein transport"/>
    <property type="evidence" value="ECO:0007669"/>
    <property type="project" value="UniProtKB-KW"/>
</dbReference>
<dbReference type="GO" id="GO:0005886">
    <property type="term" value="C:plasma membrane"/>
    <property type="evidence" value="ECO:0007669"/>
    <property type="project" value="UniProtKB-SubCell"/>
</dbReference>
<accession>A0A2M9ZPJ5</accession>
<dbReference type="PANTHER" id="PTHR30558:SF7">
    <property type="entry name" value="TOL-PAL SYSTEM PROTEIN TOLR"/>
    <property type="match status" value="1"/>
</dbReference>
<keyword evidence="7" id="KW-0653">Protein transport</keyword>
<feature type="transmembrane region" description="Helical" evidence="8">
    <location>
        <begin position="15"/>
        <end position="35"/>
    </location>
</feature>
<dbReference type="InterPro" id="IPR003400">
    <property type="entry name" value="ExbD"/>
</dbReference>
<sequence length="130" mass="14749">MRKSLLREEDNNMDLTSFMDVVFILLIFVMLAVSFRKEIRALPLELPKVGEGEDPKGEKMELVLLPEGQFQVNGKNMDSNSLENLFASGAMKGKEIRLFADEKTDYGLIVRTLEDLRKAKADSLELAVRK</sequence>
<evidence type="ECO:0000256" key="2">
    <source>
        <dbReference type="ARBA" id="ARBA00005811"/>
    </source>
</evidence>
<dbReference type="GO" id="GO:0022857">
    <property type="term" value="F:transmembrane transporter activity"/>
    <property type="evidence" value="ECO:0007669"/>
    <property type="project" value="InterPro"/>
</dbReference>
<dbReference type="EMBL" id="NPDZ01000003">
    <property type="protein sequence ID" value="PJZ73853.1"/>
    <property type="molecule type" value="Genomic_DNA"/>
</dbReference>
<dbReference type="Pfam" id="PF02472">
    <property type="entry name" value="ExbD"/>
    <property type="match status" value="1"/>
</dbReference>
<evidence type="ECO:0000256" key="4">
    <source>
        <dbReference type="ARBA" id="ARBA00022692"/>
    </source>
</evidence>
<keyword evidence="3" id="KW-1003">Cell membrane</keyword>
<dbReference type="Proteomes" id="UP000231990">
    <property type="component" value="Unassembled WGS sequence"/>
</dbReference>
<evidence type="ECO:0000313" key="11">
    <source>
        <dbReference type="Proteomes" id="UP000231962"/>
    </source>
</evidence>
<name>A0A2M9ZPJ5_9LEPT</name>
<evidence type="ECO:0000313" key="12">
    <source>
        <dbReference type="Proteomes" id="UP000231990"/>
    </source>
</evidence>
<comment type="caution">
    <text evidence="10">The sequence shown here is derived from an EMBL/GenBank/DDBJ whole genome shotgun (WGS) entry which is preliminary data.</text>
</comment>
<evidence type="ECO:0000313" key="10">
    <source>
        <dbReference type="EMBL" id="PJZ73853.1"/>
    </source>
</evidence>
<comment type="subcellular location">
    <subcellularLocation>
        <location evidence="1">Cell membrane</location>
        <topology evidence="1">Single-pass membrane protein</topology>
    </subcellularLocation>
    <subcellularLocation>
        <location evidence="7">Cell membrane</location>
        <topology evidence="7">Single-pass type II membrane protein</topology>
    </subcellularLocation>
</comment>
<evidence type="ECO:0000256" key="5">
    <source>
        <dbReference type="ARBA" id="ARBA00022989"/>
    </source>
</evidence>
<dbReference type="PANTHER" id="PTHR30558">
    <property type="entry name" value="EXBD MEMBRANE COMPONENT OF PMF-DRIVEN MACROMOLECULE IMPORT SYSTEM"/>
    <property type="match status" value="1"/>
</dbReference>